<dbReference type="SUPFAM" id="SSF81324">
    <property type="entry name" value="Voltage-gated potassium channels"/>
    <property type="match status" value="1"/>
</dbReference>
<keyword evidence="2" id="KW-1133">Transmembrane helix</keyword>
<evidence type="ECO:0000313" key="4">
    <source>
        <dbReference type="EMBL" id="RBO86539.1"/>
    </source>
</evidence>
<gene>
    <name evidence="4" type="ORF">DFR74_11382</name>
</gene>
<comment type="subcellular location">
    <subcellularLocation>
        <location evidence="1">Cell membrane</location>
        <topology evidence="1">Multi-pass membrane protein</topology>
    </subcellularLocation>
</comment>
<dbReference type="Pfam" id="PF07885">
    <property type="entry name" value="Ion_trans_2"/>
    <property type="match status" value="1"/>
</dbReference>
<feature type="transmembrane region" description="Helical" evidence="2">
    <location>
        <begin position="40"/>
        <end position="56"/>
    </location>
</feature>
<sequence length="359" mass="37928">MSRRPESGPGTTAPDLTAGQGLLRIPDAQVNPVRAIVRRLGYALAALGLATLAVYLDRDGYTDHDDHVSLLDAAYYSTVSLSTTGYGEIAPFTPRARLVNVLVVTPLRLFFVIVLVGTTLVALTENSRAAYRIHRWRGRIRDHTVIAGFGTKGRAAADAIMLDGADPSRIVVVDPDPDAVERATARGLIAIHGSAAAIEVLRLAGADTARSLIVCPDRDDTALLITLTARQLTVTARLVSVVRHAESARHLRRAGADAVVVGSETAGRLLGVAISNPHAVQIIEDLLTPASGLALGGRPVEPGEIGDSVDNSDDTVLGVVRAERLLRVGSHEIGPLRAGDRLLVVQYADTSRATGERGV</sequence>
<dbReference type="InterPro" id="IPR003148">
    <property type="entry name" value="RCK_N"/>
</dbReference>
<dbReference type="PANTHER" id="PTHR43833">
    <property type="entry name" value="POTASSIUM CHANNEL PROTEIN 2-RELATED-RELATED"/>
    <property type="match status" value="1"/>
</dbReference>
<dbReference type="RefSeq" id="WP_067508589.1">
    <property type="nucleotide sequence ID" value="NZ_CP107943.1"/>
</dbReference>
<organism evidence="4 5">
    <name type="scientific">Nocardia puris</name>
    <dbReference type="NCBI Taxonomy" id="208602"/>
    <lineage>
        <taxon>Bacteria</taxon>
        <taxon>Bacillati</taxon>
        <taxon>Actinomycetota</taxon>
        <taxon>Actinomycetes</taxon>
        <taxon>Mycobacteriales</taxon>
        <taxon>Nocardiaceae</taxon>
        <taxon>Nocardia</taxon>
    </lineage>
</organism>
<accession>A0A366DAI5</accession>
<dbReference type="Pfam" id="PF02254">
    <property type="entry name" value="TrkA_N"/>
    <property type="match status" value="1"/>
</dbReference>
<keyword evidence="2" id="KW-0812">Transmembrane</keyword>
<feature type="transmembrane region" description="Helical" evidence="2">
    <location>
        <begin position="101"/>
        <end position="123"/>
    </location>
</feature>
<dbReference type="SUPFAM" id="SSF51735">
    <property type="entry name" value="NAD(P)-binding Rossmann-fold domains"/>
    <property type="match status" value="1"/>
</dbReference>
<keyword evidence="4" id="KW-0407">Ion channel</keyword>
<dbReference type="GO" id="GO:0006813">
    <property type="term" value="P:potassium ion transport"/>
    <property type="evidence" value="ECO:0007669"/>
    <property type="project" value="InterPro"/>
</dbReference>
<dbReference type="InterPro" id="IPR013099">
    <property type="entry name" value="K_chnl_dom"/>
</dbReference>
<dbReference type="GO" id="GO:0005886">
    <property type="term" value="C:plasma membrane"/>
    <property type="evidence" value="ECO:0007669"/>
    <property type="project" value="UniProtKB-SubCell"/>
</dbReference>
<dbReference type="Proteomes" id="UP000252586">
    <property type="component" value="Unassembled WGS sequence"/>
</dbReference>
<keyword evidence="5" id="KW-1185">Reference proteome</keyword>
<name>A0A366DAI5_9NOCA</name>
<keyword evidence="4" id="KW-0813">Transport</keyword>
<dbReference type="EMBL" id="QNRE01000013">
    <property type="protein sequence ID" value="RBO86539.1"/>
    <property type="molecule type" value="Genomic_DNA"/>
</dbReference>
<keyword evidence="4" id="KW-0406">Ion transport</keyword>
<proteinExistence type="predicted"/>
<evidence type="ECO:0000256" key="1">
    <source>
        <dbReference type="ARBA" id="ARBA00004651"/>
    </source>
</evidence>
<evidence type="ECO:0000313" key="5">
    <source>
        <dbReference type="Proteomes" id="UP000252586"/>
    </source>
</evidence>
<dbReference type="PROSITE" id="PS51201">
    <property type="entry name" value="RCK_N"/>
    <property type="match status" value="1"/>
</dbReference>
<reference evidence="4 5" key="1">
    <citation type="submission" date="2018-06" db="EMBL/GenBank/DDBJ databases">
        <title>Genomic Encyclopedia of Type Strains, Phase IV (KMG-IV): sequencing the most valuable type-strain genomes for metagenomic binning, comparative biology and taxonomic classification.</title>
        <authorList>
            <person name="Goeker M."/>
        </authorList>
    </citation>
    <scope>NUCLEOTIDE SEQUENCE [LARGE SCALE GENOMIC DNA]</scope>
    <source>
        <strain evidence="4 5">DSM 44599</strain>
    </source>
</reference>
<comment type="caution">
    <text evidence="4">The sequence shown here is derived from an EMBL/GenBank/DDBJ whole genome shotgun (WGS) entry which is preliminary data.</text>
</comment>
<feature type="domain" description="RCK N-terminal" evidence="3">
    <location>
        <begin position="141"/>
        <end position="261"/>
    </location>
</feature>
<dbReference type="Gene3D" id="1.10.287.70">
    <property type="match status" value="1"/>
</dbReference>
<evidence type="ECO:0000259" key="3">
    <source>
        <dbReference type="PROSITE" id="PS51201"/>
    </source>
</evidence>
<dbReference type="PANTHER" id="PTHR43833:SF9">
    <property type="entry name" value="POTASSIUM CHANNEL PROTEIN YUGO-RELATED"/>
    <property type="match status" value="1"/>
</dbReference>
<protein>
    <submittedName>
        <fullName evidence="4">Voltage-gated potassium channel</fullName>
    </submittedName>
</protein>
<dbReference type="InterPro" id="IPR036291">
    <property type="entry name" value="NAD(P)-bd_dom_sf"/>
</dbReference>
<dbReference type="OrthoDB" id="9799090at2"/>
<evidence type="ECO:0000256" key="2">
    <source>
        <dbReference type="SAM" id="Phobius"/>
    </source>
</evidence>
<dbReference type="STRING" id="1210090.GCA_001613185_02764"/>
<keyword evidence="2" id="KW-0472">Membrane</keyword>
<dbReference type="GO" id="GO:0034220">
    <property type="term" value="P:monoatomic ion transmembrane transport"/>
    <property type="evidence" value="ECO:0007669"/>
    <property type="project" value="UniProtKB-KW"/>
</dbReference>
<dbReference type="AlphaFoldDB" id="A0A366DAI5"/>
<dbReference type="Gene3D" id="3.40.50.720">
    <property type="entry name" value="NAD(P)-binding Rossmann-like Domain"/>
    <property type="match status" value="1"/>
</dbReference>
<dbReference type="InterPro" id="IPR050721">
    <property type="entry name" value="Trk_Ktr_HKT_K-transport"/>
</dbReference>